<dbReference type="PROSITE" id="PS00108">
    <property type="entry name" value="PROTEIN_KINASE_ST"/>
    <property type="match status" value="1"/>
</dbReference>
<feature type="domain" description="Protein kinase" evidence="6">
    <location>
        <begin position="494"/>
        <end position="683"/>
    </location>
</feature>
<proteinExistence type="inferred from homology"/>
<dbReference type="EMBL" id="BQXS01005719">
    <property type="protein sequence ID" value="GKT14181.1"/>
    <property type="molecule type" value="Genomic_DNA"/>
</dbReference>
<keyword evidence="3" id="KW-0813">Transport</keyword>
<dbReference type="InterPro" id="IPR011009">
    <property type="entry name" value="Kinase-like_dom_sf"/>
</dbReference>
<dbReference type="InterPro" id="IPR001638">
    <property type="entry name" value="Solute-binding_3/MltF_N"/>
</dbReference>
<evidence type="ECO:0000256" key="5">
    <source>
        <dbReference type="SAM" id="MobiDB-lite"/>
    </source>
</evidence>
<feature type="non-terminal residue" evidence="7">
    <location>
        <position position="1"/>
    </location>
</feature>
<dbReference type="InterPro" id="IPR031634">
    <property type="entry name" value="PknG_rubred"/>
</dbReference>
<accession>A0ABQ5JSP1</accession>
<dbReference type="Gene3D" id="1.10.510.10">
    <property type="entry name" value="Transferase(Phosphotransferase) domain 1"/>
    <property type="match status" value="1"/>
</dbReference>
<evidence type="ECO:0000259" key="6">
    <source>
        <dbReference type="PROSITE" id="PS50011"/>
    </source>
</evidence>
<dbReference type="Proteomes" id="UP001057375">
    <property type="component" value="Unassembled WGS sequence"/>
</dbReference>
<evidence type="ECO:0000256" key="3">
    <source>
        <dbReference type="ARBA" id="ARBA00022448"/>
    </source>
</evidence>
<dbReference type="InterPro" id="IPR008271">
    <property type="entry name" value="Ser/Thr_kinase_AS"/>
</dbReference>
<dbReference type="PROSITE" id="PS50011">
    <property type="entry name" value="PROTEIN_KINASE_DOM"/>
    <property type="match status" value="1"/>
</dbReference>
<dbReference type="SMART" id="SM00062">
    <property type="entry name" value="PBPb"/>
    <property type="match status" value="1"/>
</dbReference>
<reference evidence="7" key="1">
    <citation type="submission" date="2022-03" db="EMBL/GenBank/DDBJ databases">
        <title>Draft genome sequence of Aduncisulcus paluster, a free-living microaerophilic Fornicata.</title>
        <authorList>
            <person name="Yuyama I."/>
            <person name="Kume K."/>
            <person name="Tamura T."/>
            <person name="Inagaki Y."/>
            <person name="Hashimoto T."/>
        </authorList>
    </citation>
    <scope>NUCLEOTIDE SEQUENCE</scope>
    <source>
        <strain evidence="7">NY0171</strain>
    </source>
</reference>
<evidence type="ECO:0000256" key="1">
    <source>
        <dbReference type="ARBA" id="ARBA00010333"/>
    </source>
</evidence>
<feature type="non-terminal residue" evidence="7">
    <location>
        <position position="683"/>
    </location>
</feature>
<evidence type="ECO:0000256" key="2">
    <source>
        <dbReference type="ARBA" id="ARBA00014676"/>
    </source>
</evidence>
<dbReference type="Pfam" id="PF00497">
    <property type="entry name" value="SBP_bac_3"/>
    <property type="match status" value="1"/>
</dbReference>
<protein>
    <recommendedName>
        <fullName evidence="2">Serine/threonine-protein kinase PknG</fullName>
    </recommendedName>
</protein>
<comment type="similarity">
    <text evidence="1">Belongs to the bacterial solute-binding protein 3 family.</text>
</comment>
<organism evidence="7 8">
    <name type="scientific">Aduncisulcus paluster</name>
    <dbReference type="NCBI Taxonomy" id="2918883"/>
    <lineage>
        <taxon>Eukaryota</taxon>
        <taxon>Metamonada</taxon>
        <taxon>Carpediemonas-like organisms</taxon>
        <taxon>Aduncisulcus</taxon>
    </lineage>
</organism>
<dbReference type="GO" id="GO:0016301">
    <property type="term" value="F:kinase activity"/>
    <property type="evidence" value="ECO:0007669"/>
    <property type="project" value="UniProtKB-KW"/>
</dbReference>
<name>A0ABQ5JSP1_9EUKA</name>
<dbReference type="CDD" id="cd14014">
    <property type="entry name" value="STKc_PknB_like"/>
    <property type="match status" value="1"/>
</dbReference>
<dbReference type="PANTHER" id="PTHR30085">
    <property type="entry name" value="AMINO ACID ABC TRANSPORTER PERMEASE"/>
    <property type="match status" value="1"/>
</dbReference>
<comment type="caution">
    <text evidence="7">The sequence shown here is derived from an EMBL/GenBank/DDBJ whole genome shotgun (WGS) entry which is preliminary data.</text>
</comment>
<evidence type="ECO:0000313" key="7">
    <source>
        <dbReference type="EMBL" id="GKT14181.1"/>
    </source>
</evidence>
<keyword evidence="8" id="KW-1185">Reference proteome</keyword>
<evidence type="ECO:0000313" key="8">
    <source>
        <dbReference type="Proteomes" id="UP001057375"/>
    </source>
</evidence>
<gene>
    <name evidence="7" type="ORF">ADUPG1_004021</name>
</gene>
<dbReference type="SUPFAM" id="SSF53850">
    <property type="entry name" value="Periplasmic binding protein-like II"/>
    <property type="match status" value="1"/>
</dbReference>
<feature type="region of interest" description="Disordered" evidence="5">
    <location>
        <begin position="374"/>
        <end position="406"/>
    </location>
</feature>
<dbReference type="SMART" id="SM00220">
    <property type="entry name" value="S_TKc"/>
    <property type="match status" value="1"/>
</dbReference>
<dbReference type="Gene3D" id="3.30.200.20">
    <property type="entry name" value="Phosphorylase Kinase, domain 1"/>
    <property type="match status" value="1"/>
</dbReference>
<keyword evidence="4" id="KW-0732">Signal</keyword>
<keyword evidence="7" id="KW-0808">Transferase</keyword>
<dbReference type="Gene3D" id="3.40.190.10">
    <property type="entry name" value="Periplasmic binding protein-like II"/>
    <property type="match status" value="2"/>
</dbReference>
<dbReference type="InterPro" id="IPR051455">
    <property type="entry name" value="Bact_solute-bind_prot3"/>
</dbReference>
<dbReference type="PANTHER" id="PTHR30085:SF6">
    <property type="entry name" value="ABC TRANSPORTER GLUTAMINE-BINDING PROTEIN GLNH"/>
    <property type="match status" value="1"/>
</dbReference>
<evidence type="ECO:0000256" key="4">
    <source>
        <dbReference type="ARBA" id="ARBA00022729"/>
    </source>
</evidence>
<dbReference type="Pfam" id="PF00069">
    <property type="entry name" value="Pkinase"/>
    <property type="match status" value="1"/>
</dbReference>
<dbReference type="Pfam" id="PF16919">
    <property type="entry name" value="PknG_rubred"/>
    <property type="match status" value="1"/>
</dbReference>
<dbReference type="InterPro" id="IPR000719">
    <property type="entry name" value="Prot_kinase_dom"/>
</dbReference>
<sequence>IGEYLSNPDAIARADLERAQQLLTRWRQADDRINAYIGVGNYQAATQVALGSSESDSTPAFDSLDASLRNAVQDSRRQLRSGILNAERALTLSPAGALILSVVPMMSAMAHWGHRFGALALTAAVLAGCSTPENSTPLPQLTVPRPTPAEMTEQEPNRALLDKVDTSCDPTASLRPTNDRAANDQAVAAIRKRGRLVVGLDIGSNLFSFRDPITGELTGFDVDIAGEVSRDIFGTPERVEYRILSSADRIAALKNSTVDIVVKTMTITCERRKEVNFSSVNFSSVYLMNYQRILTARDSGITNAQDLSGRRVCAARGTTSLNRLSQIEPPPVIISVVTWADCLPYGIGIKLENTDLVRYVNRTLERIRRDGTWNAFEDPDDLDGPDDPADDTPADEDVDSASTMRPVATRAVRLGGGLVEIPRVPEIDPLAALMTNPVVEESKRFCWNCGKPVGRSGQKPGDGPGCSEGTCPSCGSSFSFLPQLNPGDVIAGQYAIKGCIAHGGLGWIYLAVDRNVNDRPVVLKGLRRFLAEVAHPSIVKIFNFVEHPDQHGNPVGYIVMEYVGGTSLKQPKGSALPVAQAIAYMLEILPALGFLHSVGLTYNDLKPENIMITEEQLKLIDLGAVASLNAYGNLYGTPGYQAPEISKTGPTVASDIYTVGRTLAVLTLRMPTRKGRYKDGLPS</sequence>
<keyword evidence="7" id="KW-0418">Kinase</keyword>
<dbReference type="SUPFAM" id="SSF56112">
    <property type="entry name" value="Protein kinase-like (PK-like)"/>
    <property type="match status" value="1"/>
</dbReference>
<feature type="compositionally biased region" description="Acidic residues" evidence="5">
    <location>
        <begin position="377"/>
        <end position="399"/>
    </location>
</feature>